<dbReference type="GO" id="GO:0044010">
    <property type="term" value="P:single-species biofilm formation"/>
    <property type="evidence" value="ECO:0007669"/>
    <property type="project" value="TreeGrafter"/>
</dbReference>
<dbReference type="PANTHER" id="PTHR39586:SF1">
    <property type="entry name" value="CYTOPLASMIC PROTEIN"/>
    <property type="match status" value="1"/>
</dbReference>
<accession>A0A2D0LC47</accession>
<dbReference type="InterPro" id="IPR036814">
    <property type="entry name" value="YqcC-like_sf"/>
</dbReference>
<comment type="caution">
    <text evidence="2">The sequence shown here is derived from an EMBL/GenBank/DDBJ whole genome shotgun (WGS) entry which is preliminary data.</text>
</comment>
<gene>
    <name evidence="2" type="ORF">Xkoz_02101</name>
</gene>
<dbReference type="InterPro" id="IPR023376">
    <property type="entry name" value="YqcC-like_dom"/>
</dbReference>
<dbReference type="EMBL" id="NJCX01000013">
    <property type="protein sequence ID" value="PHM73213.1"/>
    <property type="molecule type" value="Genomic_DNA"/>
</dbReference>
<organism evidence="2 3">
    <name type="scientific">Xenorhabdus kozodoii</name>
    <dbReference type="NCBI Taxonomy" id="351676"/>
    <lineage>
        <taxon>Bacteria</taxon>
        <taxon>Pseudomonadati</taxon>
        <taxon>Pseudomonadota</taxon>
        <taxon>Gammaproteobacteria</taxon>
        <taxon>Enterobacterales</taxon>
        <taxon>Morganellaceae</taxon>
        <taxon>Xenorhabdus</taxon>
    </lineage>
</organism>
<dbReference type="PIRSF" id="PIRSF006257">
    <property type="entry name" value="UCP006257"/>
    <property type="match status" value="1"/>
</dbReference>
<keyword evidence="3" id="KW-1185">Reference proteome</keyword>
<reference evidence="2 3" key="1">
    <citation type="journal article" date="2017" name="Nat. Microbiol.">
        <title>Natural product diversity associated with the nematode symbionts Photorhabdus and Xenorhabdus.</title>
        <authorList>
            <person name="Tobias N.J."/>
            <person name="Wolff H."/>
            <person name="Djahanschiri B."/>
            <person name="Grundmann F."/>
            <person name="Kronenwerth M."/>
            <person name="Shi Y.M."/>
            <person name="Simonyi S."/>
            <person name="Grun P."/>
            <person name="Shapiro-Ilan D."/>
            <person name="Pidot S.J."/>
            <person name="Stinear T.P."/>
            <person name="Ebersberger I."/>
            <person name="Bode H.B."/>
        </authorList>
    </citation>
    <scope>NUCLEOTIDE SEQUENCE [LARGE SCALE GENOMIC DNA]</scope>
    <source>
        <strain evidence="2 3">DSM 17907</strain>
    </source>
</reference>
<name>A0A2D0LC47_9GAMM</name>
<dbReference type="AlphaFoldDB" id="A0A2D0LC47"/>
<dbReference type="SUPFAM" id="SSF158452">
    <property type="entry name" value="YqcC-like"/>
    <property type="match status" value="1"/>
</dbReference>
<dbReference type="InterPro" id="IPR007384">
    <property type="entry name" value="UCP006257"/>
</dbReference>
<feature type="domain" description="YqcC-like" evidence="1">
    <location>
        <begin position="32"/>
        <end position="128"/>
    </location>
</feature>
<evidence type="ECO:0000313" key="3">
    <source>
        <dbReference type="Proteomes" id="UP000221101"/>
    </source>
</evidence>
<proteinExistence type="predicted"/>
<evidence type="ECO:0000313" key="2">
    <source>
        <dbReference type="EMBL" id="PHM73213.1"/>
    </source>
</evidence>
<protein>
    <recommendedName>
        <fullName evidence="1">YqcC-like domain-containing protein</fullName>
    </recommendedName>
</protein>
<sequence length="133" mass="15373">MILLRPNDTVAVLSSGQQTNIRRNSMSIEKQILHKLQLIEATMKTVGVWQNHPPKPEAFESTEPFSIDTMSAETWLQWVLIPRMRAMIEQEASLPTAFTIAPYFEEAYREEMARFLPLLEHLRALDNLFTQDA</sequence>
<dbReference type="Gene3D" id="1.20.1440.40">
    <property type="entry name" value="YqcC-like"/>
    <property type="match status" value="1"/>
</dbReference>
<dbReference type="Pfam" id="PF04287">
    <property type="entry name" value="DUF446"/>
    <property type="match status" value="1"/>
</dbReference>
<dbReference type="PANTHER" id="PTHR39586">
    <property type="entry name" value="CYTOPLASMIC PROTEIN-RELATED"/>
    <property type="match status" value="1"/>
</dbReference>
<dbReference type="Proteomes" id="UP000221101">
    <property type="component" value="Unassembled WGS sequence"/>
</dbReference>
<evidence type="ECO:0000259" key="1">
    <source>
        <dbReference type="Pfam" id="PF04287"/>
    </source>
</evidence>